<evidence type="ECO:0000313" key="3">
    <source>
        <dbReference type="EMBL" id="AMS45456.1"/>
    </source>
</evidence>
<dbReference type="EMBL" id="JACICB010000021">
    <property type="protein sequence ID" value="MBB3708663.1"/>
    <property type="molecule type" value="Genomic_DNA"/>
</dbReference>
<feature type="region of interest" description="Disordered" evidence="1">
    <location>
        <begin position="1"/>
        <end position="31"/>
    </location>
</feature>
<protein>
    <recommendedName>
        <fullName evidence="2">N,N-dimethylformamidase beta subunit-like C-terminal domain-containing protein</fullName>
    </recommendedName>
</protein>
<organism evidence="3 5">
    <name type="scientific">Aminobacter aminovorans</name>
    <name type="common">Chelatobacter heintzii</name>
    <dbReference type="NCBI Taxonomy" id="83263"/>
    <lineage>
        <taxon>Bacteria</taxon>
        <taxon>Pseudomonadati</taxon>
        <taxon>Pseudomonadota</taxon>
        <taxon>Alphaproteobacteria</taxon>
        <taxon>Hyphomicrobiales</taxon>
        <taxon>Phyllobacteriaceae</taxon>
        <taxon>Aminobacter</taxon>
    </lineage>
</organism>
<sequence>MRDIKSSNSPARPGKGAWPPRSISGGGTAARSTWAEIPSSDGAPAAWCYTDQRSYRSGETAHLFISGTVSSVDLRIYKDGDAPSDKTSWTNVAILFQPVPESSFSTGMGWQKTVSIDLAGYEPGAYIVELREAGASCKNSALAHHIFFVRATVADPAALLLIAATSTWTAYNDFGGASHYRGFNPDYPLGASPKLSTERPWARGQVWLPDGAPRVAVPLRSSKPTPPRYEWLDWAYANGYTRYYASAGWPSYELPFLKWAERAGYSVHVIAQDDLELHPDCLDGYKCAVLVGHDEYWSMPMRDAIDEFVDGGGRVARFAGNFTWQIRLENEGRDQVCFKSTAPDLDPLRDTNPELLTGAWEDPRINHPGASTFGVNGLRGVYAGFGGMAPRSPGGFNVFRPEHWSLKGTGLVYADMFGDEAGIFGFEVDGLEYTFKDGLPVPTQADGAPQGLEIIAMGWATLSEGGLPEHAYAQFLGDADARYAASILDGRTDDEAVGKRSRGCGVVVSFRRGAGEVFCAGSCEWVRGLMNEEFYTGRITRNVLDRFLEGAEA</sequence>
<evidence type="ECO:0000256" key="1">
    <source>
        <dbReference type="SAM" id="MobiDB-lite"/>
    </source>
</evidence>
<keyword evidence="3" id="KW-0614">Plasmid</keyword>
<dbReference type="Pfam" id="PF20254">
    <property type="entry name" value="DMFA2_C"/>
    <property type="match status" value="1"/>
</dbReference>
<evidence type="ECO:0000259" key="2">
    <source>
        <dbReference type="Pfam" id="PF20254"/>
    </source>
</evidence>
<dbReference type="Proteomes" id="UP000075755">
    <property type="component" value="Plasmid pAA04"/>
</dbReference>
<proteinExistence type="predicted"/>
<dbReference type="RefSeq" id="WP_157097314.1">
    <property type="nucleotide sequence ID" value="NZ_CP015009.1"/>
</dbReference>
<gene>
    <name evidence="3" type="ORF">AA2016_6566</name>
    <name evidence="4" type="ORF">FHS67_005003</name>
</gene>
<dbReference type="InterPro" id="IPR046540">
    <property type="entry name" value="DMFA2_C"/>
</dbReference>
<feature type="compositionally biased region" description="Polar residues" evidence="1">
    <location>
        <begin position="1"/>
        <end position="10"/>
    </location>
</feature>
<evidence type="ECO:0000313" key="4">
    <source>
        <dbReference type="EMBL" id="MBB3708663.1"/>
    </source>
</evidence>
<dbReference type="EMBL" id="CP015009">
    <property type="protein sequence ID" value="AMS45456.1"/>
    <property type="molecule type" value="Genomic_DNA"/>
</dbReference>
<dbReference type="SUPFAM" id="SSF52317">
    <property type="entry name" value="Class I glutamine amidotransferase-like"/>
    <property type="match status" value="1"/>
</dbReference>
<dbReference type="InterPro" id="IPR029062">
    <property type="entry name" value="Class_I_gatase-like"/>
</dbReference>
<evidence type="ECO:0000313" key="6">
    <source>
        <dbReference type="Proteomes" id="UP000577697"/>
    </source>
</evidence>
<feature type="domain" description="N,N-dimethylformamidase beta subunit-like C-terminal" evidence="2">
    <location>
        <begin position="90"/>
        <end position="530"/>
    </location>
</feature>
<reference evidence="4 6" key="2">
    <citation type="submission" date="2020-08" db="EMBL/GenBank/DDBJ databases">
        <title>Genomic Encyclopedia of Type Strains, Phase IV (KMG-IV): sequencing the most valuable type-strain genomes for metagenomic binning, comparative biology and taxonomic classification.</title>
        <authorList>
            <person name="Goeker M."/>
        </authorList>
    </citation>
    <scope>NUCLEOTIDE SEQUENCE [LARGE SCALE GENOMIC DNA]</scope>
    <source>
        <strain evidence="4 6">DSM 10368</strain>
    </source>
</reference>
<name>A0AAC8YWS8_AMIAI</name>
<reference evidence="3 5" key="1">
    <citation type="submission" date="2016-03" db="EMBL/GenBank/DDBJ databases">
        <title>Complete genome of Aminobacter aminovorans KCTC 2477.</title>
        <authorList>
            <person name="Kim K.M."/>
        </authorList>
    </citation>
    <scope>NUCLEOTIDE SEQUENCE [LARGE SCALE GENOMIC DNA]</scope>
    <source>
        <strain evidence="3 5">KCTC 2477</strain>
        <plasmid evidence="3 5">pAA04</plasmid>
    </source>
</reference>
<keyword evidence="6" id="KW-1185">Reference proteome</keyword>
<geneLocation type="plasmid" evidence="3 5">
    <name>pAA04</name>
</geneLocation>
<dbReference type="AlphaFoldDB" id="A0AAC8YWS8"/>
<evidence type="ECO:0000313" key="5">
    <source>
        <dbReference type="Proteomes" id="UP000075755"/>
    </source>
</evidence>
<accession>A0AAC8YWS8</accession>
<dbReference type="Proteomes" id="UP000577697">
    <property type="component" value="Unassembled WGS sequence"/>
</dbReference>
<dbReference type="KEGG" id="aak:AA2016_6566"/>